<dbReference type="Proteomes" id="UP000294309">
    <property type="component" value="Chromosome"/>
</dbReference>
<keyword evidence="1" id="KW-0812">Transmembrane</keyword>
<dbReference type="RefSeq" id="WP_134297552.1">
    <property type="nucleotide sequence ID" value="NZ_CP038013.1"/>
</dbReference>
<keyword evidence="1" id="KW-1133">Transmembrane helix</keyword>
<evidence type="ECO:0000313" key="2">
    <source>
        <dbReference type="EMBL" id="QBQ07764.1"/>
    </source>
</evidence>
<evidence type="ECO:0000313" key="3">
    <source>
        <dbReference type="Proteomes" id="UP000294309"/>
    </source>
</evidence>
<dbReference type="EMBL" id="CP038013">
    <property type="protein sequence ID" value="QBQ07764.1"/>
    <property type="molecule type" value="Genomic_DNA"/>
</dbReference>
<feature type="transmembrane region" description="Helical" evidence="1">
    <location>
        <begin position="124"/>
        <end position="142"/>
    </location>
</feature>
<evidence type="ECO:0000256" key="1">
    <source>
        <dbReference type="SAM" id="Phobius"/>
    </source>
</evidence>
<dbReference type="AlphaFoldDB" id="A0A4P7AH49"/>
<feature type="transmembrane region" description="Helical" evidence="1">
    <location>
        <begin position="12"/>
        <end position="32"/>
    </location>
</feature>
<gene>
    <name evidence="2" type="ORF">SGLAD_v1c05650</name>
</gene>
<feature type="transmembrane region" description="Helical" evidence="1">
    <location>
        <begin position="52"/>
        <end position="73"/>
    </location>
</feature>
<name>A0A4P7AH49_9MOLU</name>
<protein>
    <submittedName>
        <fullName evidence="2">Uncharacterized protein</fullName>
    </submittedName>
</protein>
<organism evidence="2 3">
    <name type="scientific">Spiroplasma gladiatoris</name>
    <dbReference type="NCBI Taxonomy" id="2143"/>
    <lineage>
        <taxon>Bacteria</taxon>
        <taxon>Bacillati</taxon>
        <taxon>Mycoplasmatota</taxon>
        <taxon>Mollicutes</taxon>
        <taxon>Entomoplasmatales</taxon>
        <taxon>Spiroplasmataceae</taxon>
        <taxon>Spiroplasma</taxon>
    </lineage>
</organism>
<sequence>MKKYEKILFSYKMVFIILSFLSIYGYWIWRLIDKADLNNKYHGSIELLTIEHFTTFTLLSNVFCQVWFIIAAIQYKREGLTKATSYTTASTLLTCITVTMLVYNAVLIPISGFPTGVIPQLSNIYNHVFMPIGFIVYVLFLMPRKKEVELNQFFLKKFYIQFLIIFIYCIFALIRGELRYQSENNGIYKYYEMVNGELKEKNFFYPYFFLNVHDKKGVGGIPGIAIFFMTFVGILGLMIGLSYLYNFSSNLIIQKNYYKNLNR</sequence>
<feature type="transmembrane region" description="Helical" evidence="1">
    <location>
        <begin position="224"/>
        <end position="245"/>
    </location>
</feature>
<keyword evidence="3" id="KW-1185">Reference proteome</keyword>
<proteinExistence type="predicted"/>
<reference evidence="2 3" key="1">
    <citation type="submission" date="2019-03" db="EMBL/GenBank/DDBJ databases">
        <title>Complete genome sequence of Spiroplasma gladiatoris TG-1 (DSM 22552).</title>
        <authorList>
            <person name="Lin Y.-C."/>
            <person name="Chou L."/>
            <person name="Kuo C.-H."/>
        </authorList>
    </citation>
    <scope>NUCLEOTIDE SEQUENCE [LARGE SCALE GENOMIC DNA]</scope>
    <source>
        <strain evidence="2 3">TG-1</strain>
    </source>
</reference>
<feature type="transmembrane region" description="Helical" evidence="1">
    <location>
        <begin position="154"/>
        <end position="174"/>
    </location>
</feature>
<dbReference type="KEGG" id="sgq:SGLAD_v1c05650"/>
<accession>A0A4P7AH49</accession>
<keyword evidence="1" id="KW-0472">Membrane</keyword>
<dbReference type="OrthoDB" id="392064at2"/>
<feature type="transmembrane region" description="Helical" evidence="1">
    <location>
        <begin position="85"/>
        <end position="112"/>
    </location>
</feature>